<proteinExistence type="predicted"/>
<sequence>MKPRKSTLIDADSLNASEKTANPTARTAAAAKASKRKDKDETPPRKRTKSLEAPVTTNSSNRTKKTKTKDLVEKSPKKSLAATSSKQLRKAKQSRSLNNVLPSDPFDFTLESPPNRPDPFDVTLEPPPNRPDPFDASLEPLLNQRDPFGKDPFDVSLEPVPPHFDPRASAPSSRAYLHSRLAEPSLAIPQESPSTFPSSNASTLSASPVKFFSTHFTQPSLIMGGHTQSKTSLREPRLMRQPVDLVTPIPRHEKLPISLAHVKEEIAIGNEYSSQTPLLFRTSDDADAFLSTVLPSPSIPPNDQPEESGVEEGELIAEESGEKERTDSRTEFLEEPLYERAPRHFFMDTDTLEGERTYERKQRDTISPMPQESYAQRTAYIYNAGLPLDADLDVVRALVSRFLTDGLRTPLVTIASTFVRLRDTADPEHVRGRTVLVVMFESSRDKEAVVTLAYRASETYEFRDFVVREATSIKLGRVRYGSSERYNARSHSSSGYLNERDGFGYELYHRRVSSAFSDLDFSWRDEPAAESMRPDRESMRDKSKFSRNSDILYWRRSLEPDRNGPDHESYADYGRETTRYSQRDVLYPRSPSPRHPYARDGAAHYRSSTLLSRVRDWDDFDRQDDGSVLIKRRIEEDLGGRERVHSEGYDRDDKRGIYHMGKHTAENGREMVSCRR</sequence>
<dbReference type="EMBL" id="KQ965735">
    <property type="protein sequence ID" value="KXS20358.1"/>
    <property type="molecule type" value="Genomic_DNA"/>
</dbReference>
<dbReference type="AlphaFoldDB" id="A0A139AUG5"/>
<gene>
    <name evidence="2" type="ORF">M427DRAFT_373528</name>
</gene>
<feature type="compositionally biased region" description="Low complexity" evidence="1">
    <location>
        <begin position="19"/>
        <end position="32"/>
    </location>
</feature>
<feature type="region of interest" description="Disordered" evidence="1">
    <location>
        <begin position="293"/>
        <end position="330"/>
    </location>
</feature>
<feature type="compositionally biased region" description="Basic and acidic residues" evidence="1">
    <location>
        <begin position="320"/>
        <end position="330"/>
    </location>
</feature>
<evidence type="ECO:0000313" key="2">
    <source>
        <dbReference type="EMBL" id="KXS20358.1"/>
    </source>
</evidence>
<accession>A0A139AUG5</accession>
<keyword evidence="3" id="KW-1185">Reference proteome</keyword>
<feature type="compositionally biased region" description="Acidic residues" evidence="1">
    <location>
        <begin position="304"/>
        <end position="319"/>
    </location>
</feature>
<feature type="region of interest" description="Disordered" evidence="1">
    <location>
        <begin position="1"/>
        <end position="176"/>
    </location>
</feature>
<reference evidence="2 3" key="1">
    <citation type="journal article" date="2015" name="Genome Biol. Evol.">
        <title>Phylogenomic analyses indicate that early fungi evolved digesting cell walls of algal ancestors of land plants.</title>
        <authorList>
            <person name="Chang Y."/>
            <person name="Wang S."/>
            <person name="Sekimoto S."/>
            <person name="Aerts A.L."/>
            <person name="Choi C."/>
            <person name="Clum A."/>
            <person name="LaButti K.M."/>
            <person name="Lindquist E.A."/>
            <person name="Yee Ngan C."/>
            <person name="Ohm R.A."/>
            <person name="Salamov A.A."/>
            <person name="Grigoriev I.V."/>
            <person name="Spatafora J.W."/>
            <person name="Berbee M.L."/>
        </authorList>
    </citation>
    <scope>NUCLEOTIDE SEQUENCE [LARGE SCALE GENOMIC DNA]</scope>
    <source>
        <strain evidence="2 3">JEL478</strain>
    </source>
</reference>
<evidence type="ECO:0000256" key="1">
    <source>
        <dbReference type="SAM" id="MobiDB-lite"/>
    </source>
</evidence>
<dbReference type="Proteomes" id="UP000070544">
    <property type="component" value="Unassembled WGS sequence"/>
</dbReference>
<evidence type="ECO:0000313" key="3">
    <source>
        <dbReference type="Proteomes" id="UP000070544"/>
    </source>
</evidence>
<name>A0A139AUG5_GONPJ</name>
<organism evidence="2 3">
    <name type="scientific">Gonapodya prolifera (strain JEL478)</name>
    <name type="common">Monoblepharis prolifera</name>
    <dbReference type="NCBI Taxonomy" id="1344416"/>
    <lineage>
        <taxon>Eukaryota</taxon>
        <taxon>Fungi</taxon>
        <taxon>Fungi incertae sedis</taxon>
        <taxon>Chytridiomycota</taxon>
        <taxon>Chytridiomycota incertae sedis</taxon>
        <taxon>Monoblepharidomycetes</taxon>
        <taxon>Monoblepharidales</taxon>
        <taxon>Gonapodyaceae</taxon>
        <taxon>Gonapodya</taxon>
    </lineage>
</organism>
<protein>
    <submittedName>
        <fullName evidence="2">Uncharacterized protein</fullName>
    </submittedName>
</protein>